<feature type="transmembrane region" description="Helical" evidence="5">
    <location>
        <begin position="315"/>
        <end position="333"/>
    </location>
</feature>
<dbReference type="GO" id="GO:0140359">
    <property type="term" value="F:ABC-type transporter activity"/>
    <property type="evidence" value="ECO:0007669"/>
    <property type="project" value="InterPro"/>
</dbReference>
<dbReference type="EMBL" id="SLXO01000013">
    <property type="protein sequence ID" value="TCP30770.1"/>
    <property type="molecule type" value="Genomic_DNA"/>
</dbReference>
<dbReference type="PANTHER" id="PTHR43471:SF3">
    <property type="entry name" value="ABC TRANSPORTER PERMEASE PROTEIN NATB"/>
    <property type="match status" value="1"/>
</dbReference>
<evidence type="ECO:0000313" key="8">
    <source>
        <dbReference type="Proteomes" id="UP000295399"/>
    </source>
</evidence>
<dbReference type="InParanoid" id="A0A4R2P766"/>
<protein>
    <submittedName>
        <fullName evidence="7">ABC-2 family transporter</fullName>
    </submittedName>
</protein>
<accession>A0A4R2P766</accession>
<evidence type="ECO:0000259" key="6">
    <source>
        <dbReference type="Pfam" id="PF12698"/>
    </source>
</evidence>
<gene>
    <name evidence="7" type="ORF">EV659_11323</name>
</gene>
<reference evidence="7 8" key="1">
    <citation type="submission" date="2019-03" db="EMBL/GenBank/DDBJ databases">
        <title>Genomic Encyclopedia of Type Strains, Phase IV (KMG-IV): sequencing the most valuable type-strain genomes for metagenomic binning, comparative biology and taxonomic classification.</title>
        <authorList>
            <person name="Goeker M."/>
        </authorList>
    </citation>
    <scope>NUCLEOTIDE SEQUENCE [LARGE SCALE GENOMIC DNA]</scope>
    <source>
        <strain evidence="7 8">DSM 2132</strain>
    </source>
</reference>
<keyword evidence="8" id="KW-1185">Reference proteome</keyword>
<dbReference type="InterPro" id="IPR013525">
    <property type="entry name" value="ABC2_TM"/>
</dbReference>
<feature type="transmembrane region" description="Helical" evidence="5">
    <location>
        <begin position="21"/>
        <end position="42"/>
    </location>
</feature>
<feature type="transmembrane region" description="Helical" evidence="5">
    <location>
        <begin position="407"/>
        <end position="430"/>
    </location>
</feature>
<evidence type="ECO:0000256" key="4">
    <source>
        <dbReference type="ARBA" id="ARBA00023136"/>
    </source>
</evidence>
<dbReference type="Proteomes" id="UP000295399">
    <property type="component" value="Unassembled WGS sequence"/>
</dbReference>
<feature type="domain" description="ABC-2 type transporter transmembrane" evidence="6">
    <location>
        <begin position="209"/>
        <end position="513"/>
    </location>
</feature>
<dbReference type="Pfam" id="PF12698">
    <property type="entry name" value="ABC2_membrane_3"/>
    <property type="match status" value="1"/>
</dbReference>
<feature type="transmembrane region" description="Helical" evidence="5">
    <location>
        <begin position="492"/>
        <end position="514"/>
    </location>
</feature>
<keyword evidence="3 5" id="KW-1133">Transmembrane helix</keyword>
<evidence type="ECO:0000313" key="7">
    <source>
        <dbReference type="EMBL" id="TCP30770.1"/>
    </source>
</evidence>
<evidence type="ECO:0000256" key="5">
    <source>
        <dbReference type="SAM" id="Phobius"/>
    </source>
</evidence>
<comment type="subcellular location">
    <subcellularLocation>
        <location evidence="1">Membrane</location>
        <topology evidence="1">Multi-pass membrane protein</topology>
    </subcellularLocation>
</comment>
<organism evidence="7 8">
    <name type="scientific">Rhodothalassium salexigens DSM 2132</name>
    <dbReference type="NCBI Taxonomy" id="1188247"/>
    <lineage>
        <taxon>Bacteria</taxon>
        <taxon>Pseudomonadati</taxon>
        <taxon>Pseudomonadota</taxon>
        <taxon>Alphaproteobacteria</taxon>
        <taxon>Rhodothalassiales</taxon>
        <taxon>Rhodothalassiaceae</taxon>
        <taxon>Rhodothalassium</taxon>
    </lineage>
</organism>
<evidence type="ECO:0000256" key="3">
    <source>
        <dbReference type="ARBA" id="ARBA00022989"/>
    </source>
</evidence>
<dbReference type="AlphaFoldDB" id="A0A4R2P766"/>
<keyword evidence="4 5" id="KW-0472">Membrane</keyword>
<dbReference type="RefSeq" id="WP_165878910.1">
    <property type="nucleotide sequence ID" value="NZ_JACIGF010000013.1"/>
</dbReference>
<proteinExistence type="predicted"/>
<dbReference type="PANTHER" id="PTHR43471">
    <property type="entry name" value="ABC TRANSPORTER PERMEASE"/>
    <property type="match status" value="1"/>
</dbReference>
<feature type="transmembrane region" description="Helical" evidence="5">
    <location>
        <begin position="361"/>
        <end position="387"/>
    </location>
</feature>
<evidence type="ECO:0000256" key="1">
    <source>
        <dbReference type="ARBA" id="ARBA00004141"/>
    </source>
</evidence>
<comment type="caution">
    <text evidence="7">The sequence shown here is derived from an EMBL/GenBank/DDBJ whole genome shotgun (WGS) entry which is preliminary data.</text>
</comment>
<keyword evidence="2 5" id="KW-0812">Transmembrane</keyword>
<dbReference type="GO" id="GO:0016020">
    <property type="term" value="C:membrane"/>
    <property type="evidence" value="ECO:0007669"/>
    <property type="project" value="UniProtKB-SubCell"/>
</dbReference>
<sequence length="542" mass="57737">MRRIALVARHEVIETVRSRTYWIGLVITPVMFAIGLFVPSFLQRSFTPDRPVAIVDLSGNLAQPLREQIERRFARDRMATLYAHVRGFAKPDLRDAQGGLDPARVPLEFLRRSGDITDPDVDAFLAQGGVEAALDRARPLLRADAPPPTFDPQPFSLVDPPADLAAALRAGTGAELVRAYLSGERPLPPAAGAAGAAGSAGADQAGEGRTLYGVLVLPAGVGLVPAGEPVALGLGDGSRTAQLWTDAAPDEAVSDAVEGALARVLRRQALAAEASPELARRLAGLVTPFDTRLTSKADGASVTSRDVLEKNMPRVLSIALCFFLLGNLVILMTNTMEEKSNRIIEVLMSSITAQEMMTGKLLGASMVALLGVMFNVGTLMGVFFLASDGGFASFAQDLLSVLFGSPILLALLFYFIVGYFLFAGLFIAIGGLCETSKDVQSLSLPLQYFLILLPILIWTVANEPNGVAARVLSYIPYTSPIMMMARINADPGWFDLVATAVLQLVGIAATLWLSGRVFRAGALRTGKPPKLGELWGALRGQA</sequence>
<evidence type="ECO:0000256" key="2">
    <source>
        <dbReference type="ARBA" id="ARBA00022692"/>
    </source>
</evidence>
<feature type="transmembrane region" description="Helical" evidence="5">
    <location>
        <begin position="442"/>
        <end position="461"/>
    </location>
</feature>
<name>A0A4R2P766_RHOSA</name>